<dbReference type="InterPro" id="IPR029054">
    <property type="entry name" value="dUTPase-like"/>
</dbReference>
<evidence type="ECO:0000313" key="6">
    <source>
        <dbReference type="EMBL" id="DAE20597.1"/>
    </source>
</evidence>
<dbReference type="Pfam" id="PF00692">
    <property type="entry name" value="dUTPase"/>
    <property type="match status" value="1"/>
</dbReference>
<dbReference type="GO" id="GO:0000287">
    <property type="term" value="F:magnesium ion binding"/>
    <property type="evidence" value="ECO:0007669"/>
    <property type="project" value="InterPro"/>
</dbReference>
<feature type="domain" description="dUTPase-like" evidence="5">
    <location>
        <begin position="18"/>
        <end position="139"/>
    </location>
</feature>
<accession>A0A8S5QPB7</accession>
<dbReference type="InterPro" id="IPR008181">
    <property type="entry name" value="dUTPase"/>
</dbReference>
<dbReference type="Gene3D" id="2.70.40.10">
    <property type="match status" value="1"/>
</dbReference>
<dbReference type="SUPFAM" id="SSF51283">
    <property type="entry name" value="dUTPase-like"/>
    <property type="match status" value="1"/>
</dbReference>
<dbReference type="GO" id="GO:0006226">
    <property type="term" value="P:dUMP biosynthetic process"/>
    <property type="evidence" value="ECO:0007669"/>
    <property type="project" value="InterPro"/>
</dbReference>
<evidence type="ECO:0000259" key="5">
    <source>
        <dbReference type="Pfam" id="PF00692"/>
    </source>
</evidence>
<dbReference type="PANTHER" id="PTHR11241:SF0">
    <property type="entry name" value="DEOXYURIDINE 5'-TRIPHOSPHATE NUCLEOTIDOHYDROLASE"/>
    <property type="match status" value="1"/>
</dbReference>
<evidence type="ECO:0000256" key="2">
    <source>
        <dbReference type="ARBA" id="ARBA00012379"/>
    </source>
</evidence>
<reference evidence="6" key="1">
    <citation type="journal article" date="2021" name="Proc. Natl. Acad. Sci. U.S.A.">
        <title>A Catalog of Tens of Thousands of Viruses from Human Metagenomes Reveals Hidden Associations with Chronic Diseases.</title>
        <authorList>
            <person name="Tisza M.J."/>
            <person name="Buck C.B."/>
        </authorList>
    </citation>
    <scope>NUCLEOTIDE SEQUENCE</scope>
    <source>
        <strain evidence="6">CtJ3t72</strain>
    </source>
</reference>
<proteinExistence type="inferred from homology"/>
<evidence type="ECO:0000256" key="4">
    <source>
        <dbReference type="ARBA" id="ARBA00023080"/>
    </source>
</evidence>
<comment type="similarity">
    <text evidence="1">Belongs to the dUTPase family.</text>
</comment>
<protein>
    <recommendedName>
        <fullName evidence="2">dUTP diphosphatase</fullName>
        <ecNumber evidence="2">3.6.1.23</ecNumber>
    </recommendedName>
</protein>
<dbReference type="EC" id="3.6.1.23" evidence="2"/>
<dbReference type="EMBL" id="BK015698">
    <property type="protein sequence ID" value="DAE20597.1"/>
    <property type="molecule type" value="Genomic_DNA"/>
</dbReference>
<organism evidence="6">
    <name type="scientific">Siphoviridae sp. ctJ3t72</name>
    <dbReference type="NCBI Taxonomy" id="2826240"/>
    <lineage>
        <taxon>Viruses</taxon>
        <taxon>Duplodnaviria</taxon>
        <taxon>Heunggongvirae</taxon>
        <taxon>Uroviricota</taxon>
        <taxon>Caudoviricetes</taxon>
    </lineage>
</organism>
<evidence type="ECO:0000256" key="1">
    <source>
        <dbReference type="ARBA" id="ARBA00006581"/>
    </source>
</evidence>
<dbReference type="InterPro" id="IPR033704">
    <property type="entry name" value="dUTPase_trimeric"/>
</dbReference>
<dbReference type="PANTHER" id="PTHR11241">
    <property type="entry name" value="DEOXYURIDINE 5'-TRIPHOSPHATE NUCLEOTIDOHYDROLASE"/>
    <property type="match status" value="1"/>
</dbReference>
<dbReference type="GO" id="GO:0046081">
    <property type="term" value="P:dUTP catabolic process"/>
    <property type="evidence" value="ECO:0007669"/>
    <property type="project" value="InterPro"/>
</dbReference>
<name>A0A8S5QPB7_9CAUD</name>
<sequence>MLKQKIIYQLDTGAYKPVKAHESDAGFDLFAREDVALSSDKTFKVDTGVHVLIPEGYVGLVLPRSSYNCAGVATPTGVIDAGYTGSISVVLVSKYDLRIFKGNRIAQLVIVPLPDVHLVEGDVTGVKSERGLGGFGSSGL</sequence>
<keyword evidence="4" id="KW-0546">Nucleotide metabolism</keyword>
<dbReference type="GO" id="GO:0004170">
    <property type="term" value="F:dUTP diphosphatase activity"/>
    <property type="evidence" value="ECO:0007669"/>
    <property type="project" value="UniProtKB-EC"/>
</dbReference>
<dbReference type="InterPro" id="IPR036157">
    <property type="entry name" value="dUTPase-like_sf"/>
</dbReference>
<dbReference type="CDD" id="cd07557">
    <property type="entry name" value="trimeric_dUTPase"/>
    <property type="match status" value="1"/>
</dbReference>
<keyword evidence="3" id="KW-0378">Hydrolase</keyword>
<evidence type="ECO:0000256" key="3">
    <source>
        <dbReference type="ARBA" id="ARBA00022801"/>
    </source>
</evidence>